<name>A0AAV3UZ27_9ALTE</name>
<dbReference type="AlphaFoldDB" id="A0AAV3UZ27"/>
<dbReference type="Proteomes" id="UP000006320">
    <property type="component" value="Unassembled WGS sequence"/>
</dbReference>
<reference evidence="1 2" key="1">
    <citation type="journal article" date="2017" name="Antonie Van Leeuwenhoek">
        <title>Rhizobium rhizosphaerae sp. nov., a novel species isolated from rice rhizosphere.</title>
        <authorList>
            <person name="Zhao J.J."/>
            <person name="Zhang J."/>
            <person name="Zhang R.J."/>
            <person name="Zhang C.W."/>
            <person name="Yin H.Q."/>
            <person name="Zhang X.X."/>
        </authorList>
    </citation>
    <scope>NUCLEOTIDE SEQUENCE [LARGE SCALE GENOMIC DNA]</scope>
    <source>
        <strain evidence="1 2">S18K6</strain>
    </source>
</reference>
<sequence length="40" mass="4720">MSWLFLLQFLRGHYRPQAVINNMGRQFNKTEDALQTNPIA</sequence>
<evidence type="ECO:0000313" key="1">
    <source>
        <dbReference type="EMBL" id="GAC10116.1"/>
    </source>
</evidence>
<evidence type="ECO:0000313" key="2">
    <source>
        <dbReference type="Proteomes" id="UP000006320"/>
    </source>
</evidence>
<evidence type="ECO:0008006" key="3">
    <source>
        <dbReference type="Google" id="ProtNLM"/>
    </source>
</evidence>
<gene>
    <name evidence="1" type="ORF">GCHA_2166</name>
</gene>
<protein>
    <recommendedName>
        <fullName evidence="3">Transposase</fullName>
    </recommendedName>
</protein>
<comment type="caution">
    <text evidence="1">The sequence shown here is derived from an EMBL/GenBank/DDBJ whole genome shotgun (WGS) entry which is preliminary data.</text>
</comment>
<proteinExistence type="predicted"/>
<accession>A0AAV3UZ27</accession>
<dbReference type="EMBL" id="BAEM01000032">
    <property type="protein sequence ID" value="GAC10116.1"/>
    <property type="molecule type" value="Genomic_DNA"/>
</dbReference>
<organism evidence="1 2">
    <name type="scientific">Paraglaciecola chathamensis S18K6</name>
    <dbReference type="NCBI Taxonomy" id="1127672"/>
    <lineage>
        <taxon>Bacteria</taxon>
        <taxon>Pseudomonadati</taxon>
        <taxon>Pseudomonadota</taxon>
        <taxon>Gammaproteobacteria</taxon>
        <taxon>Alteromonadales</taxon>
        <taxon>Alteromonadaceae</taxon>
        <taxon>Paraglaciecola</taxon>
    </lineage>
</organism>